<protein>
    <submittedName>
        <fullName evidence="9">Citrate transporter</fullName>
    </submittedName>
    <submittedName>
        <fullName evidence="8">SLC13 family permease</fullName>
    </submittedName>
</protein>
<dbReference type="AlphaFoldDB" id="A0A9Q6WKX2"/>
<reference evidence="8 11" key="3">
    <citation type="submission" date="2024-01" db="EMBL/GenBank/DDBJ databases">
        <title>The diversity of rhizobia nodulating Mimosa spp. in eleven states of Brazil covering several biomes is determined by host plant, location, and edaphic factors.</title>
        <authorList>
            <person name="Rouws L."/>
            <person name="Barauna A."/>
            <person name="Beukes C."/>
            <person name="De Faria S.M."/>
            <person name="Gross E."/>
            <person name="Dos Reis Junior F.B."/>
            <person name="Simon M."/>
            <person name="Maluk M."/>
            <person name="Odee D.W."/>
            <person name="Kenicer G."/>
            <person name="Young J.P.W."/>
            <person name="Reis V.M."/>
            <person name="Zilli J."/>
            <person name="James E.K."/>
        </authorList>
    </citation>
    <scope>NUCLEOTIDE SEQUENCE [LARGE SCALE GENOMIC DNA]</scope>
    <source>
        <strain evidence="8 11">JHI1651</strain>
    </source>
</reference>
<evidence type="ECO:0000256" key="2">
    <source>
        <dbReference type="ARBA" id="ARBA00022448"/>
    </source>
</evidence>
<feature type="transmembrane region" description="Helical" evidence="6">
    <location>
        <begin position="326"/>
        <end position="348"/>
    </location>
</feature>
<dbReference type="EMBL" id="JAYLVJ010000012">
    <property type="protein sequence ID" value="MEO1754655.1"/>
    <property type="molecule type" value="Genomic_DNA"/>
</dbReference>
<evidence type="ECO:0000313" key="9">
    <source>
        <dbReference type="EMBL" id="QLB62550.1"/>
    </source>
</evidence>
<reference evidence="9" key="2">
    <citation type="submission" date="2016-06" db="EMBL/GenBank/DDBJ databases">
        <authorList>
            <person name="Huang P."/>
            <person name="Jiang X."/>
            <person name="Liu X."/>
        </authorList>
    </citation>
    <scope>NUCLEOTIDE SEQUENCE</scope>
    <source>
        <strain evidence="9">852011</strain>
    </source>
</reference>
<keyword evidence="5 6" id="KW-0472">Membrane</keyword>
<comment type="subcellular location">
    <subcellularLocation>
        <location evidence="1">Membrane</location>
        <topology evidence="1">Multi-pass membrane protein</topology>
    </subcellularLocation>
</comment>
<dbReference type="Proteomes" id="UP000509548">
    <property type="component" value="Chromosome 1"/>
</dbReference>
<dbReference type="PANTHER" id="PTHR43568">
    <property type="entry name" value="P PROTEIN"/>
    <property type="match status" value="1"/>
</dbReference>
<feature type="transmembrane region" description="Helical" evidence="6">
    <location>
        <begin position="21"/>
        <end position="41"/>
    </location>
</feature>
<keyword evidence="11" id="KW-1185">Reference proteome</keyword>
<evidence type="ECO:0000256" key="5">
    <source>
        <dbReference type="ARBA" id="ARBA00023136"/>
    </source>
</evidence>
<dbReference type="EMBL" id="CP015958">
    <property type="protein sequence ID" value="QLB62550.1"/>
    <property type="molecule type" value="Genomic_DNA"/>
</dbReference>
<sequence length="382" mass="41531">MPVAEQALRSHRNLLRTIIHYATKEPVLTVLVVALIALQVFHPHPWGSLPALVDWQTVMTLAGLLILTKAVEYSGFLIWLAHRVVHHIRSQRALAYLLITLAAALSTLLTNDVALFVVVPLALSLNELTPLPLKRLVIFIAIAVNAGSILTPLGNPQNLFLWQTSGVSFGGFVLALAPLCFALMAMLYALAAVSFKRTALDLSNDTEPHPVDRPLLGIAVILFAAFVLLADSHRAGIGLIGVGAGFIFWRPRIVLKIDWLLLLIFVCMFIVLRSVAALPWVHNAVGQLHLSTPLRAYAAGAVLSQFISNVPAAIMLAEFSRDWRALAFGVSVGGFGFAIGSLANLIAVRLSGQRGMWAQFHLFSIPFWVVSGAIGGWLLLRF</sequence>
<proteinExistence type="predicted"/>
<keyword evidence="3 6" id="KW-0812">Transmembrane</keyword>
<dbReference type="InterPro" id="IPR051475">
    <property type="entry name" value="Diverse_Ion_Transporter"/>
</dbReference>
<feature type="transmembrane region" description="Helical" evidence="6">
    <location>
        <begin position="260"/>
        <end position="282"/>
    </location>
</feature>
<feature type="transmembrane region" description="Helical" evidence="6">
    <location>
        <begin position="61"/>
        <end position="81"/>
    </location>
</feature>
<accession>A0A9Q6WKX2</accession>
<evidence type="ECO:0000259" key="7">
    <source>
        <dbReference type="Pfam" id="PF03600"/>
    </source>
</evidence>
<dbReference type="GO" id="GO:0055085">
    <property type="term" value="P:transmembrane transport"/>
    <property type="evidence" value="ECO:0007669"/>
    <property type="project" value="InterPro"/>
</dbReference>
<feature type="transmembrane region" description="Helical" evidence="6">
    <location>
        <begin position="135"/>
        <end position="154"/>
    </location>
</feature>
<organism evidence="9 10">
    <name type="scientific">Paraburkholderia caribensis</name>
    <dbReference type="NCBI Taxonomy" id="75105"/>
    <lineage>
        <taxon>Bacteria</taxon>
        <taxon>Pseudomonadati</taxon>
        <taxon>Pseudomonadota</taxon>
        <taxon>Betaproteobacteria</taxon>
        <taxon>Burkholderiales</taxon>
        <taxon>Burkholderiaceae</taxon>
        <taxon>Paraburkholderia</taxon>
    </lineage>
</organism>
<evidence type="ECO:0000313" key="8">
    <source>
        <dbReference type="EMBL" id="MEO1754655.1"/>
    </source>
</evidence>
<evidence type="ECO:0000256" key="3">
    <source>
        <dbReference type="ARBA" id="ARBA00022692"/>
    </source>
</evidence>
<feature type="transmembrane region" description="Helical" evidence="6">
    <location>
        <begin position="360"/>
        <end position="380"/>
    </location>
</feature>
<evidence type="ECO:0000256" key="4">
    <source>
        <dbReference type="ARBA" id="ARBA00022989"/>
    </source>
</evidence>
<feature type="transmembrane region" description="Helical" evidence="6">
    <location>
        <begin position="93"/>
        <end position="123"/>
    </location>
</feature>
<dbReference type="InterPro" id="IPR004680">
    <property type="entry name" value="Cit_transptr-like_dom"/>
</dbReference>
<dbReference type="Pfam" id="PF03600">
    <property type="entry name" value="CitMHS"/>
    <property type="match status" value="1"/>
</dbReference>
<name>A0A9Q6WKX2_9BURK</name>
<evidence type="ECO:0000313" key="10">
    <source>
        <dbReference type="Proteomes" id="UP000509548"/>
    </source>
</evidence>
<dbReference type="GO" id="GO:0016020">
    <property type="term" value="C:membrane"/>
    <property type="evidence" value="ECO:0007669"/>
    <property type="project" value="UniProtKB-SubCell"/>
</dbReference>
<reference evidence="9 10" key="1">
    <citation type="journal article" date="2014" name="Genome Announc.">
        <title>Draft Genome Sequence of the Haloacid-Degrading Burkholderia caribensis Strain MBA4.</title>
        <authorList>
            <person name="Pan Y."/>
            <person name="Kong K.F."/>
            <person name="Tsang J.S."/>
        </authorList>
    </citation>
    <scope>NUCLEOTIDE SEQUENCE [LARGE SCALE GENOMIC DNA]</scope>
    <source>
        <strain evidence="9 10">852011</strain>
    </source>
</reference>
<evidence type="ECO:0000256" key="6">
    <source>
        <dbReference type="SAM" id="Phobius"/>
    </source>
</evidence>
<evidence type="ECO:0000313" key="11">
    <source>
        <dbReference type="Proteomes" id="UP001462961"/>
    </source>
</evidence>
<dbReference type="RefSeq" id="WP_107201263.1">
    <property type="nucleotide sequence ID" value="NZ_CP015958.1"/>
</dbReference>
<evidence type="ECO:0000256" key="1">
    <source>
        <dbReference type="ARBA" id="ARBA00004141"/>
    </source>
</evidence>
<feature type="transmembrane region" description="Helical" evidence="6">
    <location>
        <begin position="166"/>
        <end position="195"/>
    </location>
</feature>
<feature type="domain" description="Citrate transporter-like" evidence="7">
    <location>
        <begin position="28"/>
        <end position="317"/>
    </location>
</feature>
<dbReference type="PANTHER" id="PTHR43568:SF1">
    <property type="entry name" value="P PROTEIN"/>
    <property type="match status" value="1"/>
</dbReference>
<gene>
    <name evidence="9" type="ORF">A9O66_09255</name>
    <name evidence="8" type="ORF">VOI32_12035</name>
</gene>
<keyword evidence="4 6" id="KW-1133">Transmembrane helix</keyword>
<feature type="transmembrane region" description="Helical" evidence="6">
    <location>
        <begin position="294"/>
        <end position="314"/>
    </location>
</feature>
<keyword evidence="2" id="KW-0813">Transport</keyword>
<feature type="transmembrane region" description="Helical" evidence="6">
    <location>
        <begin position="215"/>
        <end position="248"/>
    </location>
</feature>
<dbReference type="Proteomes" id="UP001462961">
    <property type="component" value="Unassembled WGS sequence"/>
</dbReference>